<dbReference type="NCBIfam" id="TIGR02647">
    <property type="entry name" value="DNA"/>
    <property type="match status" value="1"/>
</dbReference>
<proteinExistence type="predicted"/>
<dbReference type="AlphaFoldDB" id="A0A231MZG7"/>
<dbReference type="RefSeq" id="WP_094039550.1">
    <property type="nucleotide sequence ID" value="NZ_CP012621.1"/>
</dbReference>
<gene>
    <name evidence="1" type="ORF">AN401_07465</name>
</gene>
<sequence>MRYNQALMDELNLLLHFDLDTTQQGIKVHHDADPAVIAAAARLHDKGLITLRDGGYLTDLGRETTEHAQALLGLLRETTTA</sequence>
<dbReference type="Proteomes" id="UP000217763">
    <property type="component" value="Chromosome"/>
</dbReference>
<evidence type="ECO:0000313" key="2">
    <source>
        <dbReference type="Proteomes" id="UP000217763"/>
    </source>
</evidence>
<protein>
    <submittedName>
        <fullName evidence="1">DNA-binding protein</fullName>
    </submittedName>
</protein>
<dbReference type="OrthoDB" id="5600572at2"/>
<dbReference type="InterPro" id="IPR013468">
    <property type="entry name" value="CHP02647"/>
</dbReference>
<organism evidence="1 2">
    <name type="scientific">Zobellella denitrificans</name>
    <dbReference type="NCBI Taxonomy" id="347534"/>
    <lineage>
        <taxon>Bacteria</taxon>
        <taxon>Pseudomonadati</taxon>
        <taxon>Pseudomonadota</taxon>
        <taxon>Gammaproteobacteria</taxon>
        <taxon>Aeromonadales</taxon>
        <taxon>Aeromonadaceae</taxon>
        <taxon>Zobellella</taxon>
    </lineage>
</organism>
<keyword evidence="1" id="KW-0238">DNA-binding</keyword>
<dbReference type="EMBL" id="CP012621">
    <property type="protein sequence ID" value="ATG73718.1"/>
    <property type="molecule type" value="Genomic_DNA"/>
</dbReference>
<dbReference type="GO" id="GO:0003677">
    <property type="term" value="F:DNA binding"/>
    <property type="evidence" value="ECO:0007669"/>
    <property type="project" value="UniProtKB-KW"/>
</dbReference>
<dbReference type="KEGG" id="zdf:AN401_07465"/>
<name>A0A231MZG7_9GAMM</name>
<dbReference type="Pfam" id="PF18918">
    <property type="entry name" value="DUF5669"/>
    <property type="match status" value="1"/>
</dbReference>
<evidence type="ECO:0000313" key="1">
    <source>
        <dbReference type="EMBL" id="ATG73718.1"/>
    </source>
</evidence>
<reference evidence="2" key="1">
    <citation type="submission" date="2015-09" db="EMBL/GenBank/DDBJ databases">
        <authorList>
            <person name="Shao Z."/>
            <person name="Wang L."/>
        </authorList>
    </citation>
    <scope>NUCLEOTIDE SEQUENCE [LARGE SCALE GENOMIC DNA]</scope>
    <source>
        <strain evidence="2">F13-1</strain>
    </source>
</reference>
<accession>A0A231MZG7</accession>
<keyword evidence="2" id="KW-1185">Reference proteome</keyword>